<dbReference type="Pfam" id="PF07677">
    <property type="entry name" value="A2M_recep"/>
    <property type="match status" value="1"/>
</dbReference>
<dbReference type="Gene3D" id="2.60.40.2950">
    <property type="match status" value="1"/>
</dbReference>
<dbReference type="SUPFAM" id="SSF48239">
    <property type="entry name" value="Terpenoid cyclases/Protein prenyltransferases"/>
    <property type="match status" value="1"/>
</dbReference>
<dbReference type="Gene3D" id="1.50.10.20">
    <property type="match status" value="1"/>
</dbReference>
<evidence type="ECO:0000259" key="6">
    <source>
        <dbReference type="SMART" id="SM01360"/>
    </source>
</evidence>
<feature type="domain" description="Alpha-2-macroglobulin" evidence="6">
    <location>
        <begin position="753"/>
        <end position="842"/>
    </location>
</feature>
<dbReference type="GO" id="GO:0004866">
    <property type="term" value="F:endopeptidase inhibitor activity"/>
    <property type="evidence" value="ECO:0007669"/>
    <property type="project" value="InterPro"/>
</dbReference>
<feature type="disulfide bond" evidence="2">
    <location>
        <begin position="706"/>
        <end position="721"/>
    </location>
</feature>
<name>A0A0E3VMY5_9MYRI</name>
<evidence type="ECO:0000259" key="7">
    <source>
        <dbReference type="SMART" id="SM01361"/>
    </source>
</evidence>
<dbReference type="PROSITE" id="PS50068">
    <property type="entry name" value="LDLRA_2"/>
    <property type="match status" value="1"/>
</dbReference>
<feature type="disulfide bond" evidence="2">
    <location>
        <begin position="694"/>
        <end position="712"/>
    </location>
</feature>
<dbReference type="SMART" id="SM01360">
    <property type="entry name" value="A2M"/>
    <property type="match status" value="1"/>
</dbReference>
<dbReference type="InterPro" id="IPR002890">
    <property type="entry name" value="MG2"/>
</dbReference>
<proteinExistence type="evidence at transcript level"/>
<comment type="caution">
    <text evidence="2">Lacks conserved residue(s) required for the propagation of feature annotation.</text>
</comment>
<dbReference type="InterPro" id="IPR002172">
    <property type="entry name" value="LDrepeatLR_classA_rpt"/>
</dbReference>
<feature type="chain" id="PRO_5002413894" evidence="4">
    <location>
        <begin position="20"/>
        <end position="1594"/>
    </location>
</feature>
<feature type="domain" description="Alpha-2-macroglobulin bait region" evidence="5">
    <location>
        <begin position="473"/>
        <end position="610"/>
    </location>
</feature>
<feature type="domain" description="Alpha-macroglobulin receptor-binding" evidence="7">
    <location>
        <begin position="1426"/>
        <end position="1517"/>
    </location>
</feature>
<dbReference type="InterPro" id="IPR009048">
    <property type="entry name" value="A-macroglobulin_rcpt-bd"/>
</dbReference>
<protein>
    <submittedName>
        <fullName evidence="8">Macroglobulin complement-related 1</fullName>
    </submittedName>
</protein>
<feature type="transmembrane region" description="Helical" evidence="3">
    <location>
        <begin position="1554"/>
        <end position="1577"/>
    </location>
</feature>
<dbReference type="SUPFAM" id="SSF49410">
    <property type="entry name" value="Alpha-macroglobulin receptor domain"/>
    <property type="match status" value="1"/>
</dbReference>
<dbReference type="InterPro" id="IPR008930">
    <property type="entry name" value="Terpenoid_cyclase/PrenylTrfase"/>
</dbReference>
<reference evidence="8" key="1">
    <citation type="submission" date="2014-12" db="EMBL/GenBank/DDBJ databases">
        <title>Evolution of the complement system in protostomes revealed by de novo transcriptome analysis of six species of Arthropoda.</title>
        <authorList>
            <person name="Nonaka M."/>
            <person name="Sekiguchi R."/>
        </authorList>
    </citation>
    <scope>NUCLEOTIDE SEQUENCE</scope>
</reference>
<evidence type="ECO:0000256" key="4">
    <source>
        <dbReference type="SAM" id="SignalP"/>
    </source>
</evidence>
<dbReference type="InterPro" id="IPR011625">
    <property type="entry name" value="A2M_N_BRD"/>
</dbReference>
<dbReference type="CDD" id="cd00112">
    <property type="entry name" value="LDLa"/>
    <property type="match status" value="1"/>
</dbReference>
<dbReference type="Gene3D" id="4.10.400.10">
    <property type="entry name" value="Low-density Lipoprotein Receptor"/>
    <property type="match status" value="1"/>
</dbReference>
<keyword evidence="3" id="KW-0812">Transmembrane</keyword>
<keyword evidence="1 2" id="KW-1015">Disulfide bond</keyword>
<dbReference type="Gene3D" id="2.60.40.1930">
    <property type="match status" value="2"/>
</dbReference>
<dbReference type="PANTHER" id="PTHR11412:SF146">
    <property type="entry name" value="CD109 ANTIGEN"/>
    <property type="match status" value="1"/>
</dbReference>
<dbReference type="Pfam" id="PF01835">
    <property type="entry name" value="MG2"/>
    <property type="match status" value="1"/>
</dbReference>
<evidence type="ECO:0000256" key="1">
    <source>
        <dbReference type="ARBA" id="ARBA00023157"/>
    </source>
</evidence>
<dbReference type="Pfam" id="PF07678">
    <property type="entry name" value="TED_complement"/>
    <property type="match status" value="1"/>
</dbReference>
<dbReference type="Pfam" id="PF00207">
    <property type="entry name" value="A2M"/>
    <property type="match status" value="1"/>
</dbReference>
<keyword evidence="3" id="KW-0472">Membrane</keyword>
<dbReference type="GO" id="GO:0005615">
    <property type="term" value="C:extracellular space"/>
    <property type="evidence" value="ECO:0007669"/>
    <property type="project" value="InterPro"/>
</dbReference>
<dbReference type="Pfam" id="PF07703">
    <property type="entry name" value="A2M_BRD"/>
    <property type="match status" value="1"/>
</dbReference>
<dbReference type="EMBL" id="LC013269">
    <property type="protein sequence ID" value="BAR45627.1"/>
    <property type="molecule type" value="mRNA"/>
</dbReference>
<dbReference type="SMART" id="SM01361">
    <property type="entry name" value="A2M_recep"/>
    <property type="match status" value="1"/>
</dbReference>
<dbReference type="InterPro" id="IPR050473">
    <property type="entry name" value="A2M/Complement_sys"/>
</dbReference>
<dbReference type="InterPro" id="IPR036055">
    <property type="entry name" value="LDL_receptor-like_sf"/>
</dbReference>
<keyword evidence="3" id="KW-1133">Transmembrane helix</keyword>
<evidence type="ECO:0000256" key="2">
    <source>
        <dbReference type="PROSITE-ProRule" id="PRU00124"/>
    </source>
</evidence>
<feature type="signal peptide" evidence="4">
    <location>
        <begin position="1"/>
        <end position="19"/>
    </location>
</feature>
<dbReference type="InterPro" id="IPR011626">
    <property type="entry name" value="Alpha-macroglobulin_TED"/>
</dbReference>
<dbReference type="SMART" id="SM00192">
    <property type="entry name" value="LDLa"/>
    <property type="match status" value="1"/>
</dbReference>
<keyword evidence="4" id="KW-0732">Signal</keyword>
<dbReference type="SMART" id="SM01359">
    <property type="entry name" value="A2M_N_2"/>
    <property type="match status" value="1"/>
</dbReference>
<dbReference type="PANTHER" id="PTHR11412">
    <property type="entry name" value="MACROGLOBULIN / COMPLEMENT"/>
    <property type="match status" value="1"/>
</dbReference>
<dbReference type="Gene3D" id="2.60.40.10">
    <property type="entry name" value="Immunoglobulins"/>
    <property type="match status" value="2"/>
</dbReference>
<dbReference type="InterPro" id="IPR001599">
    <property type="entry name" value="Macroglobln_a2"/>
</dbReference>
<evidence type="ECO:0000256" key="3">
    <source>
        <dbReference type="SAM" id="Phobius"/>
    </source>
</evidence>
<evidence type="ECO:0000259" key="5">
    <source>
        <dbReference type="SMART" id="SM01359"/>
    </source>
</evidence>
<dbReference type="InterPro" id="IPR013783">
    <property type="entry name" value="Ig-like_fold"/>
</dbReference>
<accession>A0A0E3VMY5</accession>
<organism evidence="8">
    <name type="scientific">Niponia nodulosa</name>
    <dbReference type="NCBI Taxonomy" id="1325555"/>
    <lineage>
        <taxon>Eukaryota</taxon>
        <taxon>Metazoa</taxon>
        <taxon>Ecdysozoa</taxon>
        <taxon>Arthropoda</taxon>
        <taxon>Myriapoda</taxon>
        <taxon>Diplopoda</taxon>
        <taxon>Helminthomorpha</taxon>
        <taxon>Polydesmida</taxon>
        <taxon>Cryptodesmidae</taxon>
        <taxon>Niponia</taxon>
    </lineage>
</organism>
<gene>
    <name evidence="8" type="primary">Mcr1</name>
</gene>
<sequence length="1594" mass="181189">MWLAVWAIIVSSNLLSVSGQSAFGQAPLQATNVRSSSQPGARNDPSYLILASKTVRPGSVFSVAVNMLEPSATTDIVASVSRDGVEIAAAEGSLHGVDSQTLLLRIPQTSVQGQYKLRIVGTSNDILGPQFIETKDLKFSPRFLTIVVYTSRAVYNADMKMLIRVIILTMELKPFNEPVTINILDPKGNIMASYRSVQLNVGVAKVTYTVPQFPPLGWWKIQVVTYSQVETYDVLVEKYYNPKYEIDVIVPEFIISTDETLSGEIGAAYLAEGQIVGNLTRRLLVTRPNSRETPLLIDEEIVPYFAGGHEFEYNLEEIKRQVPLEAGTQLRVEGAVQEQFFGISYPCFSTTTIIDSKVVADFLGPDPKVFKPGMPFRVYVAVSYDDMEPLPEEKIAHANLEVTSAITLANGQIVPGEIISKPVPENGILKVDFDMPLRAKFMVIKARYFDEDGDTAEAETAAVVSNPLDDRAIHVYVTDSMANIGEYIVVHIQANFFMKKFWYLVISKGLIIHSAEESVELLRNPIKTISIPVASSMAPNFEVFVYHIARDGVIFADSVSIPINKFDRQKPNLKVNPYKDKTGNTVEVGVTHIPGSYYGITSRDAATFCYKCGADLTKASVLENLFGFNEGTERITKMKWLHRGADPDQVLYFDTPNAGVDAAETFRMSGLIVMTDGFYTDTDRCNASLGMLSCRDGRCYPRRKKCDRIRDCANGIDEIGCTQTKESALDMDLKMYRIYRKSRTEQFFDEEGEWGWLDFNTDYYDFFNREVSVRPSEWYVTGFAMNLNLGLSIQDQPILYNGVRPFFMTIEVPERCKSGEQIGVRTDVFNNQAFGMFATVVIRGSEDYKFIHVEEAGFVSSYGPRTSIGEHQHQIWIEPNDQVVVYMPIVFTRLGEVEVTVEVWTNIGKGEDTATVTVVPDGTKQRFHTSVMLDMRTHPQLIKYLDINVTETPVIAYQKWRRYVYGSPQARFSAVGDVFGPVYPPEEINTDVLLDKPYYNAEGLAFTFGATVWMLHYLRLTNQLTKEVLYPSFEHMRYYYGSIMNFRKDDGSFYMWDTWGTNLDRAESSVWLTAYIVRVFQYAVFPDWENVFYIDPHVITSAVTWLIKQQTPDGSFVETSRRFLNTRMDPSMKNRNHPRYMNIPLTAFVLIAIGEIDDLPGQLRIRASSAKALATKFLERNYATITDPYEMAIVAYALTYVNSVEQEEVFQKLDKIKFKGEGKYYWGRQTRPPGEIYTDNQRDLRLPRLPFKDDALSVEATAYALLVYIAKEGLWQERIVDWLNTMRGTEGGFISSQDTLVAMQALTEFTFRARLRDITDMRINMKSSSSPNVSETLELTPSNLATLQSVEIPNVWGHLEIYSKGAGLAISQLDYSYSVDRPELLIPPPQRAFDLNVYTKYYGKNNSHIDITSCQRWILQNEAPHSGVAVFEVDVPTGYYQDIPKFYEYVNSGKVRNLRRMSVNDRKVYAYFDYLDGNYTCITFTVQRWFPVANLSQYNLARIYEYHAPERYNETIFNTYNVYVMDICQVCGSYQCPYCPYYSESTMKFANATVILMCLMLVLLNTGEITGWIWYLFSRSAKAFTAFNGRSLRS</sequence>
<dbReference type="SUPFAM" id="SSF57424">
    <property type="entry name" value="LDL receptor-like module"/>
    <property type="match status" value="1"/>
</dbReference>
<evidence type="ECO:0000313" key="8">
    <source>
        <dbReference type="EMBL" id="BAR45627.1"/>
    </source>
</evidence>
<dbReference type="InterPro" id="IPR036595">
    <property type="entry name" value="A-macroglobulin_rcpt-bd_sf"/>
</dbReference>
<dbReference type="Gene3D" id="2.60.40.690">
    <property type="entry name" value="Alpha-macroglobulin, receptor-binding domain"/>
    <property type="match status" value="1"/>
</dbReference>